<accession>A0AAV8QDS8</accession>
<name>A0AAV8QDS8_ENSVE</name>
<comment type="caution">
    <text evidence="2">The sequence shown here is derived from an EMBL/GenBank/DDBJ whole genome shotgun (WGS) entry which is preliminary data.</text>
</comment>
<evidence type="ECO:0000313" key="3">
    <source>
        <dbReference type="Proteomes" id="UP001222027"/>
    </source>
</evidence>
<proteinExistence type="predicted"/>
<feature type="region of interest" description="Disordered" evidence="1">
    <location>
        <begin position="221"/>
        <end position="248"/>
    </location>
</feature>
<feature type="compositionally biased region" description="Basic and acidic residues" evidence="1">
    <location>
        <begin position="223"/>
        <end position="245"/>
    </location>
</feature>
<organism evidence="2 3">
    <name type="scientific">Ensete ventricosum</name>
    <name type="common">Abyssinian banana</name>
    <name type="synonym">Musa ensete</name>
    <dbReference type="NCBI Taxonomy" id="4639"/>
    <lineage>
        <taxon>Eukaryota</taxon>
        <taxon>Viridiplantae</taxon>
        <taxon>Streptophyta</taxon>
        <taxon>Embryophyta</taxon>
        <taxon>Tracheophyta</taxon>
        <taxon>Spermatophyta</taxon>
        <taxon>Magnoliopsida</taxon>
        <taxon>Liliopsida</taxon>
        <taxon>Zingiberales</taxon>
        <taxon>Musaceae</taxon>
        <taxon>Ensete</taxon>
    </lineage>
</organism>
<evidence type="ECO:0000313" key="2">
    <source>
        <dbReference type="EMBL" id="KAJ8467793.1"/>
    </source>
</evidence>
<dbReference type="EMBL" id="JAQQAF010000008">
    <property type="protein sequence ID" value="KAJ8467793.1"/>
    <property type="molecule type" value="Genomic_DNA"/>
</dbReference>
<dbReference type="Proteomes" id="UP001222027">
    <property type="component" value="Unassembled WGS sequence"/>
</dbReference>
<gene>
    <name evidence="2" type="ORF">OPV22_030345</name>
</gene>
<feature type="region of interest" description="Disordered" evidence="1">
    <location>
        <begin position="1"/>
        <end position="106"/>
    </location>
</feature>
<sequence>MLSGLRRIHSHPEPSGELGGVDDAWGVSASGVGMEASARAGVSGMAAPGSEPFSGGHGLPSSVPRVRLLTGRDKVEEEEPPMLPGPRQTHSEPEPEPAGELGGVDDAWGASASAFGMEASARSGLSGLAAPGSEPLSGLNGLRKSVPRLRSSCARITAKNSFAPRDKGRGALGGLLLAGDWVGGLSDDGSGSFRFLRTSSFGGRLDMAALRLTPSKLRRIKIERRPSSREGPDRRTRRGREDGKLPSRLNLEDLNCPLITSMASEAGIVLGQR</sequence>
<protein>
    <submittedName>
        <fullName evidence="2">Uncharacterized protein</fullName>
    </submittedName>
</protein>
<keyword evidence="3" id="KW-1185">Reference proteome</keyword>
<evidence type="ECO:0000256" key="1">
    <source>
        <dbReference type="SAM" id="MobiDB-lite"/>
    </source>
</evidence>
<reference evidence="2 3" key="1">
    <citation type="submission" date="2022-12" db="EMBL/GenBank/DDBJ databases">
        <title>Chromosome-scale assembly of the Ensete ventricosum genome.</title>
        <authorList>
            <person name="Dussert Y."/>
            <person name="Stocks J."/>
            <person name="Wendawek A."/>
            <person name="Woldeyes F."/>
            <person name="Nichols R.A."/>
            <person name="Borrell J.S."/>
        </authorList>
    </citation>
    <scope>NUCLEOTIDE SEQUENCE [LARGE SCALE GENOMIC DNA]</scope>
    <source>
        <strain evidence="3">cv. Maze</strain>
        <tissue evidence="2">Seeds</tissue>
    </source>
</reference>
<dbReference type="AlphaFoldDB" id="A0AAV8QDS8"/>